<feature type="transmembrane region" description="Helical" evidence="1">
    <location>
        <begin position="20"/>
        <end position="42"/>
    </location>
</feature>
<feature type="transmembrane region" description="Helical" evidence="1">
    <location>
        <begin position="103"/>
        <end position="131"/>
    </location>
</feature>
<keyword evidence="3" id="KW-1185">Reference proteome</keyword>
<dbReference type="Proteomes" id="UP000243589">
    <property type="component" value="Unassembled WGS sequence"/>
</dbReference>
<name>A0A150HBZ7_9MICO</name>
<dbReference type="InterPro" id="IPR036259">
    <property type="entry name" value="MFS_trans_sf"/>
</dbReference>
<feature type="transmembrane region" description="Helical" evidence="1">
    <location>
        <begin position="370"/>
        <end position="395"/>
    </location>
</feature>
<dbReference type="RefSeq" id="WP_062019881.1">
    <property type="nucleotide sequence ID" value="NZ_LQQC01000005.1"/>
</dbReference>
<dbReference type="Gene3D" id="1.20.1250.20">
    <property type="entry name" value="MFS general substrate transporter like domains"/>
    <property type="match status" value="1"/>
</dbReference>
<keyword evidence="1" id="KW-0472">Membrane</keyword>
<feature type="transmembrane region" description="Helical" evidence="1">
    <location>
        <begin position="167"/>
        <end position="185"/>
    </location>
</feature>
<dbReference type="SUPFAM" id="SSF103473">
    <property type="entry name" value="MFS general substrate transporter"/>
    <property type="match status" value="1"/>
</dbReference>
<feature type="transmembrane region" description="Helical" evidence="1">
    <location>
        <begin position="48"/>
        <end position="68"/>
    </location>
</feature>
<feature type="transmembrane region" description="Helical" evidence="1">
    <location>
        <begin position="280"/>
        <end position="300"/>
    </location>
</feature>
<keyword evidence="1" id="KW-0812">Transmembrane</keyword>
<proteinExistence type="predicted"/>
<gene>
    <name evidence="2" type="ORF">Bravens_00417</name>
</gene>
<dbReference type="AlphaFoldDB" id="A0A150HBZ7"/>
<feature type="transmembrane region" description="Helical" evidence="1">
    <location>
        <begin position="143"/>
        <end position="161"/>
    </location>
</feature>
<organism evidence="2 3">
    <name type="scientific">Brevibacterium ravenspurgense</name>
    <dbReference type="NCBI Taxonomy" id="479117"/>
    <lineage>
        <taxon>Bacteria</taxon>
        <taxon>Bacillati</taxon>
        <taxon>Actinomycetota</taxon>
        <taxon>Actinomycetes</taxon>
        <taxon>Micrococcales</taxon>
        <taxon>Brevibacteriaceae</taxon>
        <taxon>Brevibacterium</taxon>
    </lineage>
</organism>
<evidence type="ECO:0000313" key="2">
    <source>
        <dbReference type="EMBL" id="KXZ59170.1"/>
    </source>
</evidence>
<feature type="transmembrane region" description="Helical" evidence="1">
    <location>
        <begin position="306"/>
        <end position="329"/>
    </location>
</feature>
<evidence type="ECO:0008006" key="4">
    <source>
        <dbReference type="Google" id="ProtNLM"/>
    </source>
</evidence>
<dbReference type="PATRIC" id="fig|479117.4.peg.415"/>
<feature type="transmembrane region" description="Helical" evidence="1">
    <location>
        <begin position="341"/>
        <end position="364"/>
    </location>
</feature>
<protein>
    <recommendedName>
        <fullName evidence="4">Major Facilitator Superfamily protein</fullName>
    </recommendedName>
</protein>
<comment type="caution">
    <text evidence="2">The sequence shown here is derived from an EMBL/GenBank/DDBJ whole genome shotgun (WGS) entry which is preliminary data.</text>
</comment>
<feature type="transmembrane region" description="Helical" evidence="1">
    <location>
        <begin position="250"/>
        <end position="273"/>
    </location>
</feature>
<evidence type="ECO:0000313" key="3">
    <source>
        <dbReference type="Proteomes" id="UP000243589"/>
    </source>
</evidence>
<feature type="transmembrane region" description="Helical" evidence="1">
    <location>
        <begin position="80"/>
        <end position="97"/>
    </location>
</feature>
<sequence length="405" mass="42046">MGRQHRIDWAKLRRRGRRYWAISTQISLYFGVHTLLMTAIPLSISDPVIRPIALALYMGAGIAFDSFATALSARIGNRRVTRIAGGLVTILALFAALDGVHGWAWLVLATLFSVCSSLLYIPGIAYFSNLLGPRQTDGQRINVILQRGGALGSALIISAVLSQDLAWIMWWFLVGLGLTFGALSYRFPRPVRTEEGASLNPLAAMAASVSATVHSPTLMLALVVSCSTPLMFLLHGSVLPVEKASAGSTVGAAIGVGLVLRELLSVLSIAFIARGGFVRCNVEFIITTVIAGIGGVMAAISNQPWMVAVGIALGGPVVASTIVVTVLNVNRSAIGSFRPWAHFGAMGMSQRITGLAVPLAFGAASGAGGAAVTITAGAMFAAVAGGASLLLAIVVRQAGGRAQAG</sequence>
<keyword evidence="1" id="KW-1133">Transmembrane helix</keyword>
<reference evidence="2 3" key="1">
    <citation type="submission" date="2016-01" db="EMBL/GenBank/DDBJ databases">
        <title>Use of Whole Genome Sequencing to ascertain that Brevibacterium massiliense (Roux, Raoult 2009) is a later heterotypic synonym of Brevibacterium ravenspurgense (Mages 2008).</title>
        <authorList>
            <person name="Bernier A.-M."/>
            <person name="Burdz T."/>
            <person name="Huynh C."/>
            <person name="Pachecho A.L."/>
            <person name="Wiebe D."/>
            <person name="Bonner C."/>
            <person name="Bernard K."/>
        </authorList>
    </citation>
    <scope>NUCLEOTIDE SEQUENCE [LARGE SCALE GENOMIC DNA]</scope>
    <source>
        <strain evidence="2 3">CCUG56047</strain>
    </source>
</reference>
<feature type="transmembrane region" description="Helical" evidence="1">
    <location>
        <begin position="218"/>
        <end position="238"/>
    </location>
</feature>
<accession>A0A150HBZ7</accession>
<dbReference type="EMBL" id="LQQC01000005">
    <property type="protein sequence ID" value="KXZ59170.1"/>
    <property type="molecule type" value="Genomic_DNA"/>
</dbReference>
<evidence type="ECO:0000256" key="1">
    <source>
        <dbReference type="SAM" id="Phobius"/>
    </source>
</evidence>